<keyword evidence="4" id="KW-1185">Reference proteome</keyword>
<gene>
    <name evidence="3" type="ORF">SEVIR_6G020100v2</name>
</gene>
<evidence type="ECO:0000313" key="3">
    <source>
        <dbReference type="EMBL" id="TKW08292.1"/>
    </source>
</evidence>
<dbReference type="Gramene" id="TKW08292">
    <property type="protein sequence ID" value="TKW08292"/>
    <property type="gene ID" value="SEVIR_6G020100v2"/>
</dbReference>
<feature type="transmembrane region" description="Helical" evidence="1">
    <location>
        <begin position="131"/>
        <end position="153"/>
    </location>
</feature>
<feature type="transmembrane region" description="Helical" evidence="1">
    <location>
        <begin position="56"/>
        <end position="78"/>
    </location>
</feature>
<feature type="transmembrane region" description="Helical" evidence="1">
    <location>
        <begin position="371"/>
        <end position="396"/>
    </location>
</feature>
<keyword evidence="1" id="KW-0472">Membrane</keyword>
<dbReference type="Proteomes" id="UP000298652">
    <property type="component" value="Chromosome 6"/>
</dbReference>
<reference evidence="3" key="1">
    <citation type="submission" date="2019-03" db="EMBL/GenBank/DDBJ databases">
        <title>WGS assembly of Setaria viridis.</title>
        <authorList>
            <person name="Huang P."/>
            <person name="Jenkins J."/>
            <person name="Grimwood J."/>
            <person name="Barry K."/>
            <person name="Healey A."/>
            <person name="Mamidi S."/>
            <person name="Sreedasyam A."/>
            <person name="Shu S."/>
            <person name="Feldman M."/>
            <person name="Wu J."/>
            <person name="Yu Y."/>
            <person name="Chen C."/>
            <person name="Johnson J."/>
            <person name="Rokhsar D."/>
            <person name="Baxter I."/>
            <person name="Schmutz J."/>
            <person name="Brutnell T."/>
            <person name="Kellogg E."/>
        </authorList>
    </citation>
    <scope>NUCLEOTIDE SEQUENCE [LARGE SCALE GENOMIC DNA]</scope>
</reference>
<protein>
    <recommendedName>
        <fullName evidence="2">DUF4220 domain-containing protein</fullName>
    </recommendedName>
</protein>
<feature type="transmembrane region" description="Helical" evidence="1">
    <location>
        <begin position="31"/>
        <end position="50"/>
    </location>
</feature>
<sequence>MEKQEMNTTTILHHLKHGLNSPRATVIRIEALVAIATCLSFFLLIFGSWRRWCKHWFIQNGVLAAYTLSFSLVTYTMGSMQSSAARNEMFPVWALSLFPVLGCTNSITAYSLDDNKQYMRHMIQQVLCTGYVFLIICTITNNLAAVASMLLFFETQQRIGSRILACMLASEFWNPDKQIADYMESEHEIESQYDPVSMKGYTYLVQWNFGHMKLNATTGYKRKLERREGSVTIEKIWQCNNGLLGPGDASGELKDVCLSFALFQLLKRRFIGFHCAETGQMKTKDFVFKGLLLEREGGYGRAFNIIEVELSFLYDFFYTKYAFNYHLGFGALTWAISTTLCLCFIGVVTVIRRSRIGSSSDAITIVNTNTIDIIITLIVLASLALLELLQAILYWASNWGKVALACDYVRQPSLKRSAKVIRRVKEFLSRFPLLEQYYWQHKLGQYSLLESYVYNYRLNFSGKVRSLPYGRSTGNNGLCPQINKCWYGFKKRSQNRKLFFRGKGIKGRIAGEPTRLTVQVKTAVIDALKRTNGCLTKGTSSLHSNNVYSNISRAFQFQPDDTEIHTILIWHIATCYCEMAPSSFCPNEDTEEGKFLKDHRTVATQLSKYCAYLVVSAPELLPGHQWSTSELFNAVVKEARRVLKGADNSYQIMKSLEEPMGTIFHRGAQLGRQLESISDIPLRWKVMADFWAEMILYVAPSHNVKEHIEHLAKGGEFITHLWALLFHAGIVRHGEEDHIL</sequence>
<dbReference type="Pfam" id="PF04578">
    <property type="entry name" value="DUF594"/>
    <property type="match status" value="1"/>
</dbReference>
<dbReference type="PANTHER" id="PTHR31325">
    <property type="entry name" value="OS01G0798800 PROTEIN-RELATED"/>
    <property type="match status" value="1"/>
</dbReference>
<feature type="transmembrane region" description="Helical" evidence="1">
    <location>
        <begin position="329"/>
        <end position="351"/>
    </location>
</feature>
<evidence type="ECO:0000256" key="1">
    <source>
        <dbReference type="SAM" id="Phobius"/>
    </source>
</evidence>
<dbReference type="AlphaFoldDB" id="A0A4U6U0M6"/>
<keyword evidence="1" id="KW-1133">Transmembrane helix</keyword>
<keyword evidence="1" id="KW-0812">Transmembrane</keyword>
<dbReference type="Pfam" id="PF13968">
    <property type="entry name" value="DUF4220"/>
    <property type="match status" value="1"/>
</dbReference>
<evidence type="ECO:0000259" key="2">
    <source>
        <dbReference type="Pfam" id="PF13968"/>
    </source>
</evidence>
<dbReference type="InterPro" id="IPR007658">
    <property type="entry name" value="DUF594"/>
</dbReference>
<dbReference type="InterPro" id="IPR025315">
    <property type="entry name" value="DUF4220"/>
</dbReference>
<evidence type="ECO:0000313" key="4">
    <source>
        <dbReference type="Proteomes" id="UP000298652"/>
    </source>
</evidence>
<name>A0A4U6U0M6_SETVI</name>
<proteinExistence type="predicted"/>
<feature type="domain" description="DUF4220" evidence="2">
    <location>
        <begin position="64"/>
        <end position="450"/>
    </location>
</feature>
<organism evidence="3 4">
    <name type="scientific">Setaria viridis</name>
    <name type="common">Green bristlegrass</name>
    <name type="synonym">Setaria italica subsp. viridis</name>
    <dbReference type="NCBI Taxonomy" id="4556"/>
    <lineage>
        <taxon>Eukaryota</taxon>
        <taxon>Viridiplantae</taxon>
        <taxon>Streptophyta</taxon>
        <taxon>Embryophyta</taxon>
        <taxon>Tracheophyta</taxon>
        <taxon>Spermatophyta</taxon>
        <taxon>Magnoliopsida</taxon>
        <taxon>Liliopsida</taxon>
        <taxon>Poales</taxon>
        <taxon>Poaceae</taxon>
        <taxon>PACMAD clade</taxon>
        <taxon>Panicoideae</taxon>
        <taxon>Panicodae</taxon>
        <taxon>Paniceae</taxon>
        <taxon>Cenchrinae</taxon>
        <taxon>Setaria</taxon>
    </lineage>
</organism>
<dbReference type="OMA" id="YMESEHE"/>
<dbReference type="EMBL" id="CM016557">
    <property type="protein sequence ID" value="TKW08292.1"/>
    <property type="molecule type" value="Genomic_DNA"/>
</dbReference>
<feature type="transmembrane region" description="Helical" evidence="1">
    <location>
        <begin position="90"/>
        <end position="111"/>
    </location>
</feature>
<accession>A0A4U6U0M6</accession>